<dbReference type="EMBL" id="JARPOI010000003">
    <property type="protein sequence ID" value="KAJ9184659.1"/>
    <property type="molecule type" value="Genomic_DNA"/>
</dbReference>
<protein>
    <recommendedName>
        <fullName evidence="3">C2H2-type domain-containing protein</fullName>
    </recommendedName>
</protein>
<evidence type="ECO:0000256" key="1">
    <source>
        <dbReference type="PROSITE-ProRule" id="PRU00042"/>
    </source>
</evidence>
<reference evidence="4" key="1">
    <citation type="journal article" date="2023" name="Plant Biotechnol. J.">
        <title>Chromosome-level wild Hevea brasiliensis genome provides new tools for genomic-assisted breeding and valuable loci to elevate rubber yield.</title>
        <authorList>
            <person name="Cheng H."/>
            <person name="Song X."/>
            <person name="Hu Y."/>
            <person name="Wu T."/>
            <person name="Yang Q."/>
            <person name="An Z."/>
            <person name="Feng S."/>
            <person name="Deng Z."/>
            <person name="Wu W."/>
            <person name="Zeng X."/>
            <person name="Tu M."/>
            <person name="Wang X."/>
            <person name="Huang H."/>
        </authorList>
    </citation>
    <scope>NUCLEOTIDE SEQUENCE</scope>
    <source>
        <strain evidence="4">MT/VB/25A 57/8</strain>
    </source>
</reference>
<keyword evidence="1" id="KW-0862">Zinc</keyword>
<evidence type="ECO:0000259" key="3">
    <source>
        <dbReference type="PROSITE" id="PS50157"/>
    </source>
</evidence>
<name>A0ABQ9N1C9_HEVBR</name>
<keyword evidence="1" id="KW-0863">Zinc-finger</keyword>
<organism evidence="4 5">
    <name type="scientific">Hevea brasiliensis</name>
    <name type="common">Para rubber tree</name>
    <name type="synonym">Siphonia brasiliensis</name>
    <dbReference type="NCBI Taxonomy" id="3981"/>
    <lineage>
        <taxon>Eukaryota</taxon>
        <taxon>Viridiplantae</taxon>
        <taxon>Streptophyta</taxon>
        <taxon>Embryophyta</taxon>
        <taxon>Tracheophyta</taxon>
        <taxon>Spermatophyta</taxon>
        <taxon>Magnoliopsida</taxon>
        <taxon>eudicotyledons</taxon>
        <taxon>Gunneridae</taxon>
        <taxon>Pentapetalae</taxon>
        <taxon>rosids</taxon>
        <taxon>fabids</taxon>
        <taxon>Malpighiales</taxon>
        <taxon>Euphorbiaceae</taxon>
        <taxon>Crotonoideae</taxon>
        <taxon>Micrandreae</taxon>
        <taxon>Hevea</taxon>
    </lineage>
</organism>
<keyword evidence="5" id="KW-1185">Reference proteome</keyword>
<feature type="domain" description="C2H2-type" evidence="3">
    <location>
        <begin position="23"/>
        <end position="50"/>
    </location>
</feature>
<evidence type="ECO:0000313" key="5">
    <source>
        <dbReference type="Proteomes" id="UP001174677"/>
    </source>
</evidence>
<evidence type="ECO:0000256" key="2">
    <source>
        <dbReference type="SAM" id="MobiDB-lite"/>
    </source>
</evidence>
<keyword evidence="1" id="KW-0479">Metal-binding</keyword>
<feature type="region of interest" description="Disordered" evidence="2">
    <location>
        <begin position="75"/>
        <end position="106"/>
    </location>
</feature>
<dbReference type="PANTHER" id="PTHR46353">
    <property type="entry name" value="ZINC FINGER PROTEIN 5"/>
    <property type="match status" value="1"/>
</dbReference>
<dbReference type="PANTHER" id="PTHR46353:SF23">
    <property type="entry name" value="C2H2 ZINC FINGER-CONTAINING PROTEIN-RELATED"/>
    <property type="match status" value="1"/>
</dbReference>
<sequence>MQEDSRSEDSFSSTVTSKYRALYACPHCFKEFDNGHAFAGHQNAHRLDKTSSRSRKMDAQASILGSVLDHHLLPSHYDNNPPPLAPVGGEAAGLQGHPPSGVQPPPSGFDVPVPRCPRGVLKVKPRANNGSPCCHSYEVGMMMNKVAQREKGADSDSQRTMNDPLIMVSRKDDDGFEREEELDLELRLGFNNKKGLGGEGKGDFPLL</sequence>
<dbReference type="PROSITE" id="PS00028">
    <property type="entry name" value="ZINC_FINGER_C2H2_1"/>
    <property type="match status" value="1"/>
</dbReference>
<dbReference type="InterPro" id="IPR013087">
    <property type="entry name" value="Znf_C2H2_type"/>
</dbReference>
<evidence type="ECO:0000313" key="4">
    <source>
        <dbReference type="EMBL" id="KAJ9184659.1"/>
    </source>
</evidence>
<dbReference type="PROSITE" id="PS50157">
    <property type="entry name" value="ZINC_FINGER_C2H2_2"/>
    <property type="match status" value="1"/>
</dbReference>
<accession>A0ABQ9N1C9</accession>
<gene>
    <name evidence="4" type="ORF">P3X46_004363</name>
</gene>
<comment type="caution">
    <text evidence="4">The sequence shown here is derived from an EMBL/GenBank/DDBJ whole genome shotgun (WGS) entry which is preliminary data.</text>
</comment>
<dbReference type="InterPro" id="IPR044299">
    <property type="entry name" value="GIS3/ZFP5/ZFP6"/>
</dbReference>
<proteinExistence type="predicted"/>
<dbReference type="Proteomes" id="UP001174677">
    <property type="component" value="Chromosome 3"/>
</dbReference>